<comment type="similarity">
    <text evidence="1">Belongs to the beta-lactamase family.</text>
</comment>
<protein>
    <submittedName>
        <fullName evidence="4">Beta-lactamase family protein</fullName>
    </submittedName>
</protein>
<dbReference type="SUPFAM" id="SSF56601">
    <property type="entry name" value="beta-lactamase/transpeptidase-like"/>
    <property type="match status" value="1"/>
</dbReference>
<evidence type="ECO:0000259" key="3">
    <source>
        <dbReference type="Pfam" id="PF13026"/>
    </source>
</evidence>
<feature type="domain" description="Beta-lactamase-related" evidence="2">
    <location>
        <begin position="158"/>
        <end position="451"/>
    </location>
</feature>
<dbReference type="PANTHER" id="PTHR22935">
    <property type="entry name" value="PENICILLIN-BINDING PROTEIN"/>
    <property type="match status" value="1"/>
</dbReference>
<comment type="caution">
    <text evidence="4">The sequence shown here is derived from an EMBL/GenBank/DDBJ whole genome shotgun (WGS) entry which is preliminary data.</text>
</comment>
<proteinExistence type="inferred from homology"/>
<reference evidence="5" key="1">
    <citation type="submission" date="2023-07" db="EMBL/GenBank/DDBJ databases">
        <title>Chryseobacterium sp. strain PBS4-4 Genome sequencing and assembly.</title>
        <authorList>
            <person name="Jung Y."/>
        </authorList>
    </citation>
    <scope>NUCLEOTIDE SEQUENCE [LARGE SCALE GENOMIC DNA]</scope>
    <source>
        <strain evidence="5">PBS4-4</strain>
    </source>
</reference>
<keyword evidence="5" id="KW-1185">Reference proteome</keyword>
<evidence type="ECO:0000259" key="2">
    <source>
        <dbReference type="Pfam" id="PF00144"/>
    </source>
</evidence>
<dbReference type="InterPro" id="IPR012338">
    <property type="entry name" value="Beta-lactam/transpept-like"/>
</dbReference>
<dbReference type="RefSeq" id="WP_263003959.1">
    <property type="nucleotide sequence ID" value="NZ_JAOTEM010000004.1"/>
</dbReference>
<dbReference type="PANTHER" id="PTHR22935:SF95">
    <property type="entry name" value="BETA-LACTAMASE-LIKE 1-RELATED"/>
    <property type="match status" value="1"/>
</dbReference>
<organism evidence="4 5">
    <name type="scientific">Chryseobacterium edaphi</name>
    <dbReference type="NCBI Taxonomy" id="2976532"/>
    <lineage>
        <taxon>Bacteria</taxon>
        <taxon>Pseudomonadati</taxon>
        <taxon>Bacteroidota</taxon>
        <taxon>Flavobacteriia</taxon>
        <taxon>Flavobacteriales</taxon>
        <taxon>Weeksellaceae</taxon>
        <taxon>Chryseobacterium group</taxon>
        <taxon>Chryseobacterium</taxon>
    </lineage>
</organism>
<feature type="domain" description="DUF3887" evidence="3">
    <location>
        <begin position="29"/>
        <end position="114"/>
    </location>
</feature>
<dbReference type="Gene3D" id="3.40.710.10">
    <property type="entry name" value="DD-peptidase/beta-lactamase superfamily"/>
    <property type="match status" value="1"/>
</dbReference>
<dbReference type="Proteomes" id="UP001208649">
    <property type="component" value="Unassembled WGS sequence"/>
</dbReference>
<evidence type="ECO:0000313" key="5">
    <source>
        <dbReference type="Proteomes" id="UP001208649"/>
    </source>
</evidence>
<gene>
    <name evidence="4" type="ORF">NZ698_14680</name>
</gene>
<dbReference type="Gene3D" id="3.10.450.590">
    <property type="match status" value="1"/>
</dbReference>
<dbReference type="InterPro" id="IPR001466">
    <property type="entry name" value="Beta-lactam-related"/>
</dbReference>
<dbReference type="InterPro" id="IPR024981">
    <property type="entry name" value="DUF3887"/>
</dbReference>
<evidence type="ECO:0000256" key="1">
    <source>
        <dbReference type="ARBA" id="ARBA00038473"/>
    </source>
</evidence>
<evidence type="ECO:0000313" key="4">
    <source>
        <dbReference type="EMBL" id="MCU7618443.1"/>
    </source>
</evidence>
<accession>A0ABT2W900</accession>
<sequence>MKKIFSLLLTILINKQIFAQTENYKAKIDEFQTKYNAGKYDEIFHSFSTEMKKTLPFESTNEFLKSLKLQAGKIENKEFIKYEEETYASYKTKFEKAVLSVNISLNENNQIDGLFITPYKESATLEANNIANVLSRYPKEIAQIVYSKAKDFPNSTQLSIAVIKNRKTNYYGIIKENDSIKPIENQRKVFEIGSITKVFTSTVLASLVEDKKINLADHVDSYYHFKFKENTNISFESLANHTSGLPRLPENLDLSNESNPYQDYGKKELENYLKNSLTLENKPSKSYAYSNLGAGLLGYTLGLSQKTSFQELLKKKIFDKYKMMNSFTNSQNLGGKLIKGLDINGEIIPNWDFDVLFGGGGILSTTEDLAKFAAAQFNSKNKELALTRRPTFDISEKMKIGLGWHILKSENGQNIFWHNGGTAGYSSSMTLSTDNKTAVIILSNVSSFNPIENIDPMCFELMQEIKK</sequence>
<name>A0ABT2W900_9FLAO</name>
<dbReference type="EMBL" id="JAOTEM010000004">
    <property type="protein sequence ID" value="MCU7618443.1"/>
    <property type="molecule type" value="Genomic_DNA"/>
</dbReference>
<dbReference type="InterPro" id="IPR051478">
    <property type="entry name" value="Beta-lactamase-like_AB/R"/>
</dbReference>
<dbReference type="Pfam" id="PF13026">
    <property type="entry name" value="DUF3887"/>
    <property type="match status" value="1"/>
</dbReference>
<dbReference type="Pfam" id="PF00144">
    <property type="entry name" value="Beta-lactamase"/>
    <property type="match status" value="1"/>
</dbReference>